<keyword evidence="2" id="KW-1185">Reference proteome</keyword>
<dbReference type="Proteomes" id="UP000800082">
    <property type="component" value="Unassembled WGS sequence"/>
</dbReference>
<name>A0A6A5REL2_9PLEO</name>
<dbReference type="OrthoDB" id="5953249at2759"/>
<accession>A0A6A5REL2</accession>
<organism evidence="1 2">
    <name type="scientific">Didymella exigua CBS 183.55</name>
    <dbReference type="NCBI Taxonomy" id="1150837"/>
    <lineage>
        <taxon>Eukaryota</taxon>
        <taxon>Fungi</taxon>
        <taxon>Dikarya</taxon>
        <taxon>Ascomycota</taxon>
        <taxon>Pezizomycotina</taxon>
        <taxon>Dothideomycetes</taxon>
        <taxon>Pleosporomycetidae</taxon>
        <taxon>Pleosporales</taxon>
        <taxon>Pleosporineae</taxon>
        <taxon>Didymellaceae</taxon>
        <taxon>Didymella</taxon>
    </lineage>
</organism>
<evidence type="ECO:0000313" key="1">
    <source>
        <dbReference type="EMBL" id="KAF1925943.1"/>
    </source>
</evidence>
<reference evidence="1" key="1">
    <citation type="journal article" date="2020" name="Stud. Mycol.">
        <title>101 Dothideomycetes genomes: a test case for predicting lifestyles and emergence of pathogens.</title>
        <authorList>
            <person name="Haridas S."/>
            <person name="Albert R."/>
            <person name="Binder M."/>
            <person name="Bloem J."/>
            <person name="Labutti K."/>
            <person name="Salamov A."/>
            <person name="Andreopoulos B."/>
            <person name="Baker S."/>
            <person name="Barry K."/>
            <person name="Bills G."/>
            <person name="Bluhm B."/>
            <person name="Cannon C."/>
            <person name="Castanera R."/>
            <person name="Culley D."/>
            <person name="Daum C."/>
            <person name="Ezra D."/>
            <person name="Gonzalez J."/>
            <person name="Henrissat B."/>
            <person name="Kuo A."/>
            <person name="Liang C."/>
            <person name="Lipzen A."/>
            <person name="Lutzoni F."/>
            <person name="Magnuson J."/>
            <person name="Mondo S."/>
            <person name="Nolan M."/>
            <person name="Ohm R."/>
            <person name="Pangilinan J."/>
            <person name="Park H.-J."/>
            <person name="Ramirez L."/>
            <person name="Alfaro M."/>
            <person name="Sun H."/>
            <person name="Tritt A."/>
            <person name="Yoshinaga Y."/>
            <person name="Zwiers L.-H."/>
            <person name="Turgeon B."/>
            <person name="Goodwin S."/>
            <person name="Spatafora J."/>
            <person name="Crous P."/>
            <person name="Grigoriev I."/>
        </authorList>
    </citation>
    <scope>NUCLEOTIDE SEQUENCE</scope>
    <source>
        <strain evidence="1">CBS 183.55</strain>
    </source>
</reference>
<gene>
    <name evidence="1" type="ORF">M421DRAFT_423224</name>
</gene>
<dbReference type="EMBL" id="ML978980">
    <property type="protein sequence ID" value="KAF1925943.1"/>
    <property type="molecule type" value="Genomic_DNA"/>
</dbReference>
<dbReference type="InterPro" id="IPR029063">
    <property type="entry name" value="SAM-dependent_MTases_sf"/>
</dbReference>
<proteinExistence type="predicted"/>
<protein>
    <submittedName>
        <fullName evidence="1">Uncharacterized protein</fullName>
    </submittedName>
</protein>
<sequence length="195" mass="21940">MHSSIAQRAPIISLSDLLEYVKVLIPNYHKAGNEVAGTLIAAVLTCLRNDIYMHGVPYAVVVNCDNQDVIEHFQALGKSLPPLSWGQLKLCTKCDRNNHVRSEYCAQVLCNTCENLGAMKLFKARKTHHMAKCLYDWNDELSLKLPKNVTAGMKRGYSTLIDEDFILPVKGASLLPAMWDMQMMALLSVMERTER</sequence>
<evidence type="ECO:0000313" key="2">
    <source>
        <dbReference type="Proteomes" id="UP000800082"/>
    </source>
</evidence>
<dbReference type="RefSeq" id="XP_033446195.1">
    <property type="nucleotide sequence ID" value="XM_033593392.1"/>
</dbReference>
<dbReference type="AlphaFoldDB" id="A0A6A5REL2"/>
<dbReference type="GeneID" id="54351060"/>
<dbReference type="Gene3D" id="3.40.50.150">
    <property type="entry name" value="Vaccinia Virus protein VP39"/>
    <property type="match status" value="1"/>
</dbReference>